<keyword evidence="2" id="KW-1185">Reference proteome</keyword>
<accession>A0A5D2ZNK8</accession>
<protein>
    <submittedName>
        <fullName evidence="1">Uncharacterized protein</fullName>
    </submittedName>
</protein>
<dbReference type="EMBL" id="CM017639">
    <property type="protein sequence ID" value="TYJ40507.1"/>
    <property type="molecule type" value="Genomic_DNA"/>
</dbReference>
<gene>
    <name evidence="1" type="ORF">E1A91_A04G145000v1</name>
</gene>
<evidence type="ECO:0000313" key="1">
    <source>
        <dbReference type="EMBL" id="TYJ40507.1"/>
    </source>
</evidence>
<dbReference type="Proteomes" id="UP000323597">
    <property type="component" value="Chromosome A04"/>
</dbReference>
<evidence type="ECO:0000313" key="2">
    <source>
        <dbReference type="Proteomes" id="UP000323597"/>
    </source>
</evidence>
<proteinExistence type="predicted"/>
<name>A0A5D2ZNK8_GOSMU</name>
<dbReference type="AlphaFoldDB" id="A0A5D2ZNK8"/>
<reference evidence="1 2" key="1">
    <citation type="submission" date="2019-07" db="EMBL/GenBank/DDBJ databases">
        <title>WGS assembly of Gossypium mustelinum.</title>
        <authorList>
            <person name="Chen Z.J."/>
            <person name="Sreedasyam A."/>
            <person name="Ando A."/>
            <person name="Song Q."/>
            <person name="De L."/>
            <person name="Hulse-Kemp A."/>
            <person name="Ding M."/>
            <person name="Ye W."/>
            <person name="Kirkbride R."/>
            <person name="Jenkins J."/>
            <person name="Plott C."/>
            <person name="Lovell J."/>
            <person name="Lin Y.-M."/>
            <person name="Vaughn R."/>
            <person name="Liu B."/>
            <person name="Li W."/>
            <person name="Simpson S."/>
            <person name="Scheffler B."/>
            <person name="Saski C."/>
            <person name="Grover C."/>
            <person name="Hu G."/>
            <person name="Conover J."/>
            <person name="Carlson J."/>
            <person name="Shu S."/>
            <person name="Boston L."/>
            <person name="Williams M."/>
            <person name="Peterson D."/>
            <person name="Mcgee K."/>
            <person name="Jones D."/>
            <person name="Wendel J."/>
            <person name="Stelly D."/>
            <person name="Grimwood J."/>
            <person name="Schmutz J."/>
        </authorList>
    </citation>
    <scope>NUCLEOTIDE SEQUENCE [LARGE SCALE GENOMIC DNA]</scope>
    <source>
        <strain evidence="1">1408120.09</strain>
    </source>
</reference>
<sequence length="34" mass="4287">MQERGEERRNNEERKIREKIERKEYGFGYGEKKI</sequence>
<organism evidence="1 2">
    <name type="scientific">Gossypium mustelinum</name>
    <name type="common">Cotton</name>
    <name type="synonym">Gossypium caicoense</name>
    <dbReference type="NCBI Taxonomy" id="34275"/>
    <lineage>
        <taxon>Eukaryota</taxon>
        <taxon>Viridiplantae</taxon>
        <taxon>Streptophyta</taxon>
        <taxon>Embryophyta</taxon>
        <taxon>Tracheophyta</taxon>
        <taxon>Spermatophyta</taxon>
        <taxon>Magnoliopsida</taxon>
        <taxon>eudicotyledons</taxon>
        <taxon>Gunneridae</taxon>
        <taxon>Pentapetalae</taxon>
        <taxon>rosids</taxon>
        <taxon>malvids</taxon>
        <taxon>Malvales</taxon>
        <taxon>Malvaceae</taxon>
        <taxon>Malvoideae</taxon>
        <taxon>Gossypium</taxon>
    </lineage>
</organism>